<dbReference type="SUPFAM" id="SSF54416">
    <property type="entry name" value="Amine oxidase N-terminal region"/>
    <property type="match status" value="2"/>
</dbReference>
<dbReference type="InterPro" id="IPR015800">
    <property type="entry name" value="Cu_amine_oxidase_N2"/>
</dbReference>
<dbReference type="Gene3D" id="2.70.98.20">
    <property type="entry name" value="Copper amine oxidase, catalytic domain"/>
    <property type="match status" value="1"/>
</dbReference>
<dbReference type="OrthoDB" id="3341590at2759"/>
<evidence type="ECO:0000256" key="9">
    <source>
        <dbReference type="RuleBase" id="RU000672"/>
    </source>
</evidence>
<dbReference type="Pfam" id="PF01179">
    <property type="entry name" value="Cu_amine_oxid"/>
    <property type="match status" value="1"/>
</dbReference>
<feature type="active site" description="Schiff-base intermediate with substrate; via topaquinone" evidence="7">
    <location>
        <position position="491"/>
    </location>
</feature>
<dbReference type="Proteomes" id="UP000076738">
    <property type="component" value="Unassembled WGS sequence"/>
</dbReference>
<evidence type="ECO:0000256" key="8">
    <source>
        <dbReference type="PIRSR" id="PIRSR600269-51"/>
    </source>
</evidence>
<evidence type="ECO:0000259" key="12">
    <source>
        <dbReference type="Pfam" id="PF02727"/>
    </source>
</evidence>
<keyword evidence="6 9" id="KW-0186">Copper</keyword>
<dbReference type="SUPFAM" id="SSF49998">
    <property type="entry name" value="Amine oxidase catalytic domain"/>
    <property type="match status" value="1"/>
</dbReference>
<feature type="domain" description="DUF1965" evidence="13">
    <location>
        <begin position="258"/>
        <end position="325"/>
    </location>
</feature>
<dbReference type="Gene3D" id="3.10.450.40">
    <property type="match status" value="2"/>
</dbReference>
<evidence type="ECO:0000256" key="7">
    <source>
        <dbReference type="PIRSR" id="PIRSR600269-50"/>
    </source>
</evidence>
<keyword evidence="3 9" id="KW-0479">Metal-binding</keyword>
<evidence type="ECO:0000256" key="6">
    <source>
        <dbReference type="ARBA" id="ARBA00023008"/>
    </source>
</evidence>
<dbReference type="FunFam" id="3.10.450.40:FF:000028">
    <property type="entry name" value="Amine oxidase"/>
    <property type="match status" value="1"/>
</dbReference>
<feature type="modified residue" description="2',4',5'-topaquinone" evidence="8">
    <location>
        <position position="491"/>
    </location>
</feature>
<dbReference type="FunFam" id="3.10.450.40:FF:000018">
    <property type="entry name" value="Amine oxidase"/>
    <property type="match status" value="1"/>
</dbReference>
<dbReference type="STRING" id="1330018.A0A167PDV7"/>
<dbReference type="PANTHER" id="PTHR10638:SF20">
    <property type="entry name" value="AMINE OXIDASE"/>
    <property type="match status" value="1"/>
</dbReference>
<comment type="cofactor">
    <cofactor evidence="9">
        <name>Cu cation</name>
        <dbReference type="ChEBI" id="CHEBI:23378"/>
    </cofactor>
    <text evidence="9">Contains 1 topaquinone per subunit.</text>
</comment>
<dbReference type="InterPro" id="IPR015798">
    <property type="entry name" value="Cu_amine_oxidase_C"/>
</dbReference>
<dbReference type="PANTHER" id="PTHR10638">
    <property type="entry name" value="COPPER AMINE OXIDASE"/>
    <property type="match status" value="1"/>
</dbReference>
<dbReference type="GO" id="GO:0005507">
    <property type="term" value="F:copper ion binding"/>
    <property type="evidence" value="ECO:0007669"/>
    <property type="project" value="InterPro"/>
</dbReference>
<evidence type="ECO:0000256" key="2">
    <source>
        <dbReference type="ARBA" id="ARBA00007983"/>
    </source>
</evidence>
<evidence type="ECO:0000256" key="10">
    <source>
        <dbReference type="SAM" id="SignalP"/>
    </source>
</evidence>
<dbReference type="InterPro" id="IPR036460">
    <property type="entry name" value="Cu_amine_oxidase_C_sf"/>
</dbReference>
<accession>A0A167PDV7</accession>
<evidence type="ECO:0000256" key="5">
    <source>
        <dbReference type="ARBA" id="ARBA00023002"/>
    </source>
</evidence>
<sequence length="813" mass="91875">MVLWTHALGVLLTAPLVLPVYAEPKAPWVKGPGYKRPTTRRQLEISQWKRDAPWNDTDSCGTGVSNYTIIAPKKNIWLGLTPDEVAAVSSFAYNQTSLNLTAAANATNWDNSLLLVELMLPNKTDALNYFDGGGAEPARYAHIEVDHRASDEPAYLDYIVGPLPISDKTTVEPLAYPYTKGRGIAHNYDADDDARNDFMNNFGAELADVTLALWNGTAMGLDNDTMSIWGIDPLWQEDGRTISWDGFWNNNNDVYDDSTLLPLGLYLKSDITGRDPSQWSNKGVYYNGIFYDTIDDFKTAFYTPGFQSYGPNEDELWGRTDQEGPINPTDYQYPPMLIQPAGQRFQVDVQEQYVQWMDFEFYISFTRDTGLKIFDINFKGERIIYEIGLQEALAHYGGSDPVQSGTAYLDSYYGFGPYAFELVNGYDCPSYAFYLNSTFYDSDTTRTHLNNICLFEQDAGHPIQRHSSSQYVTITRNILFTVRSVSTVGNYDYMMDYSFYTDGSIHVTVRASGYIQAAYFAMNEEYGFHIHDYLSGSMHDHVLNFKVDLDILGQKNSLQNVSIVPAAVEYPWNKGKTRNTMKLEKSFVTTETGIDWPYNSAVIYAVVNKDQPNKFGEYPGFRVLPSTAPVHLTVLGSSNLENAAHWSERNFWVTKHKDTEPRSSHPFNNQDVADPVVNFAKFVDGESVEQEDLVLWVNAGMHHVPHTGDLPNTVFSTAYGGFILTPLNYLPGDPSRQTIQQARINYNDGNVTEVVTFGSETIQPDCSVDLRDSFTDLWNYTGDVVVRKFPYDPNDPFFNTQSIVKKDLEEETF</sequence>
<dbReference type="GO" id="GO:0048038">
    <property type="term" value="F:quinone binding"/>
    <property type="evidence" value="ECO:0007669"/>
    <property type="project" value="InterPro"/>
</dbReference>
<dbReference type="Pfam" id="PF02727">
    <property type="entry name" value="Cu_amine_oxidN2"/>
    <property type="match status" value="1"/>
</dbReference>
<comment type="cofactor">
    <cofactor evidence="1">
        <name>Cu cation</name>
        <dbReference type="ChEBI" id="CHEBI:23378"/>
    </cofactor>
</comment>
<keyword evidence="15" id="KW-1185">Reference proteome</keyword>
<comment type="PTM">
    <text evidence="8 9">Topaquinone (TPQ) is generated by copper-dependent autoxidation of a specific tyrosyl residue.</text>
</comment>
<dbReference type="AlphaFoldDB" id="A0A167PDV7"/>
<dbReference type="InterPro" id="IPR016182">
    <property type="entry name" value="Cu_amine_oxidase_N-reg"/>
</dbReference>
<name>A0A167PDV7_CALVF</name>
<dbReference type="InterPro" id="IPR015328">
    <property type="entry name" value="DUF1965"/>
</dbReference>
<keyword evidence="4 7" id="KW-0801">TPQ</keyword>
<feature type="domain" description="Copper amine oxidase N2-terminal" evidence="12">
    <location>
        <begin position="84"/>
        <end position="164"/>
    </location>
</feature>
<evidence type="ECO:0000259" key="11">
    <source>
        <dbReference type="Pfam" id="PF01179"/>
    </source>
</evidence>
<comment type="similarity">
    <text evidence="2 9">Belongs to the copper/topaquinone oxidase family.</text>
</comment>
<dbReference type="EMBL" id="KV417275">
    <property type="protein sequence ID" value="KZO98685.1"/>
    <property type="molecule type" value="Genomic_DNA"/>
</dbReference>
<evidence type="ECO:0000256" key="4">
    <source>
        <dbReference type="ARBA" id="ARBA00022772"/>
    </source>
</evidence>
<organism evidence="14 15">
    <name type="scientific">Calocera viscosa (strain TUFC12733)</name>
    <dbReference type="NCBI Taxonomy" id="1330018"/>
    <lineage>
        <taxon>Eukaryota</taxon>
        <taxon>Fungi</taxon>
        <taxon>Dikarya</taxon>
        <taxon>Basidiomycota</taxon>
        <taxon>Agaricomycotina</taxon>
        <taxon>Dacrymycetes</taxon>
        <taxon>Dacrymycetales</taxon>
        <taxon>Dacrymycetaceae</taxon>
        <taxon>Calocera</taxon>
    </lineage>
</organism>
<evidence type="ECO:0000256" key="3">
    <source>
        <dbReference type="ARBA" id="ARBA00022723"/>
    </source>
</evidence>
<protein>
    <recommendedName>
        <fullName evidence="9">Amine oxidase</fullName>
        <ecNumber evidence="9">1.4.3.-</ecNumber>
    </recommendedName>
</protein>
<feature type="domain" description="Copper amine oxidase catalytic" evidence="11">
    <location>
        <begin position="337"/>
        <end position="735"/>
    </location>
</feature>
<evidence type="ECO:0000313" key="14">
    <source>
        <dbReference type="EMBL" id="KZO98685.1"/>
    </source>
</evidence>
<dbReference type="EC" id="1.4.3.-" evidence="9"/>
<dbReference type="FunFam" id="2.70.98.20:FF:000002">
    <property type="entry name" value="Amine oxidase"/>
    <property type="match status" value="1"/>
</dbReference>
<evidence type="ECO:0000259" key="13">
    <source>
        <dbReference type="Pfam" id="PF09248"/>
    </source>
</evidence>
<dbReference type="GO" id="GO:0008131">
    <property type="term" value="F:primary methylamine oxidase activity"/>
    <property type="evidence" value="ECO:0007669"/>
    <property type="project" value="InterPro"/>
</dbReference>
<feature type="chain" id="PRO_5007891116" description="Amine oxidase" evidence="10">
    <location>
        <begin position="23"/>
        <end position="813"/>
    </location>
</feature>
<keyword evidence="10" id="KW-0732">Signal</keyword>
<feature type="signal peptide" evidence="10">
    <location>
        <begin position="1"/>
        <end position="22"/>
    </location>
</feature>
<dbReference type="Pfam" id="PF09248">
    <property type="entry name" value="DUF1965"/>
    <property type="match status" value="1"/>
</dbReference>
<gene>
    <name evidence="14" type="ORF">CALVIDRAFT_553904</name>
</gene>
<keyword evidence="5 9" id="KW-0560">Oxidoreductase</keyword>
<dbReference type="GO" id="GO:0009308">
    <property type="term" value="P:amine metabolic process"/>
    <property type="evidence" value="ECO:0007669"/>
    <property type="project" value="UniProtKB-UniRule"/>
</dbReference>
<reference evidence="14 15" key="1">
    <citation type="journal article" date="2016" name="Mol. Biol. Evol.">
        <title>Comparative Genomics of Early-Diverging Mushroom-Forming Fungi Provides Insights into the Origins of Lignocellulose Decay Capabilities.</title>
        <authorList>
            <person name="Nagy L.G."/>
            <person name="Riley R."/>
            <person name="Tritt A."/>
            <person name="Adam C."/>
            <person name="Daum C."/>
            <person name="Floudas D."/>
            <person name="Sun H."/>
            <person name="Yadav J.S."/>
            <person name="Pangilinan J."/>
            <person name="Larsson K.H."/>
            <person name="Matsuura K."/>
            <person name="Barry K."/>
            <person name="Labutti K."/>
            <person name="Kuo R."/>
            <person name="Ohm R.A."/>
            <person name="Bhattacharya S.S."/>
            <person name="Shirouzu T."/>
            <person name="Yoshinaga Y."/>
            <person name="Martin F.M."/>
            <person name="Grigoriev I.V."/>
            <person name="Hibbett D.S."/>
        </authorList>
    </citation>
    <scope>NUCLEOTIDE SEQUENCE [LARGE SCALE GENOMIC DNA]</scope>
    <source>
        <strain evidence="14 15">TUFC12733</strain>
    </source>
</reference>
<evidence type="ECO:0000313" key="15">
    <source>
        <dbReference type="Proteomes" id="UP000076738"/>
    </source>
</evidence>
<feature type="active site" description="Proton acceptor" evidence="7">
    <location>
        <position position="410"/>
    </location>
</feature>
<dbReference type="InterPro" id="IPR000269">
    <property type="entry name" value="Cu_amine_oxidase"/>
</dbReference>
<dbReference type="PRINTS" id="PR00766">
    <property type="entry name" value="CUDAOXIDASE"/>
</dbReference>
<dbReference type="GO" id="GO:0005886">
    <property type="term" value="C:plasma membrane"/>
    <property type="evidence" value="ECO:0007669"/>
    <property type="project" value="TreeGrafter"/>
</dbReference>
<evidence type="ECO:0000256" key="1">
    <source>
        <dbReference type="ARBA" id="ARBA00001935"/>
    </source>
</evidence>
<proteinExistence type="inferred from homology"/>